<organism evidence="5 6">
    <name type="scientific">Dyella ginsengisoli</name>
    <dbReference type="NCBI Taxonomy" id="363848"/>
    <lineage>
        <taxon>Bacteria</taxon>
        <taxon>Pseudomonadati</taxon>
        <taxon>Pseudomonadota</taxon>
        <taxon>Gammaproteobacteria</taxon>
        <taxon>Lysobacterales</taxon>
        <taxon>Rhodanobacteraceae</taxon>
        <taxon>Dyella</taxon>
    </lineage>
</organism>
<evidence type="ECO:0000256" key="2">
    <source>
        <dbReference type="ARBA" id="ARBA00022837"/>
    </source>
</evidence>
<dbReference type="EMBL" id="JADIKM010000005">
    <property type="protein sequence ID" value="MFK2905628.1"/>
    <property type="molecule type" value="Genomic_DNA"/>
</dbReference>
<dbReference type="InterPro" id="IPR008707">
    <property type="entry name" value="B-propeller_PilY1"/>
</dbReference>
<gene>
    <name evidence="5" type="ORF">ISP17_16840</name>
</gene>
<evidence type="ECO:0000313" key="5">
    <source>
        <dbReference type="EMBL" id="MFK2905628.1"/>
    </source>
</evidence>
<sequence length="1279" mass="134793">MNTNPHTRSNVGRFMSRLLTTGLTVWLLGVAFSPAQAATMTTPSPVVDQAPLIIQKPLPPNLVLMLDDSGSMAWDYMPDWGYLKNNSNNDALIDAANNGVYYDPTIVYTPPLKADGTRYPDATGLTSAWVNGFSTATSKATADLTAYGGESGYFGSNSSHNISYSSNTFQTSTYDYVGYYDCQSYYNNQAGAFDYSYKTYNRYYSQGLCTVYYNRVFTGYFQYSQGPAAGPYVVHYVAAVACGGQPNCVTASDTSGVAAPNKDAAGNTLKAQDGTALTAGQNIANWFAYYHTRILMAKSGMMNAFADIDQNFRIGFGSIDGGDSGNKNYINLPAGRYSYADSYNDGNNYIAQVQPFGVGTDTGSQKSAMWSWISRAKASGGTPLRQALGAVGSYYQTAQPWTSKNPTTGGDEELACRQSYTILTTDGFWNGNSPGVGNVDNTAAGPITGPTNQPFTYNPAPPFADANSDTLADVAMKYWVTDLRPAANEVPTNKEDPAFWQHMTTFTLGLGFTPQNISPAGTTSADIWSWVTGGTVDPNFSWPTPSKDSINNIADLEHAAVNGRGGFYSATTPQAFADGLKQALKRATDRVGTGASLAANSTQLKNGAFAYQANYYTGNWKGDLKAIAVDPNSGTLALNPSWTAVSQLPVFGSRNIYTYNPDVSPVAAVVFNSTTGLSSAELAALGADATSQQDMIDYLRGDSAKEQSAKNGIYRTRETPLGDIVDSQPVYVGQPSANQFINQSFTGTDVYASYAATVRQGLIFVAANDGMLHAFNADTGVETYAYLPAAVITSGLKALADPDYGTTSAVPHQFFNDGELTVADVYFGSAWHTVAVGTTGRGPAKAVYALDVTDPANIKLLWERSAGDGKANADYIGQMTGKPVIAQTNVAAGDVTGNGNWSVLIGNGYNSKNGVAALLQFAIRDGTLTVHATDSAGGNGLAAPAVWMGDLSVGISTVAYAGDALGRVWSFGLNVATVTKVKGVSTTTYASTPSSAGVKLFTATDAATGGNAQPITSGMLVGQNPTTQDLWLFFGTGQYLSSSDLVSRSTQSWYGLIVKSSTANVAADGTNNVGLGNLVQRSIIAETPGTPAVLNSDGTVKTAAIAPARAFTATPTSSDMTGKSGWYINLLSPSSVTGTGGAVTYTPNQLAEGERIVTPVQFQGNRLVATSRIPQATDLCNPSGRGWIMAVDPFTGTNPQTSFFDLNGDGQINQPADYIMVDGKPVATGGIGFSSLPNNPIFMGGSMLVSFDNGSATSIKTSGTSNTLQRVSWRELINQ</sequence>
<keyword evidence="1" id="KW-0479">Metal-binding</keyword>
<dbReference type="Pfam" id="PF05567">
    <property type="entry name" value="T4P_PilY1"/>
    <property type="match status" value="1"/>
</dbReference>
<dbReference type="Proteomes" id="UP001620460">
    <property type="component" value="Unassembled WGS sequence"/>
</dbReference>
<evidence type="ECO:0000256" key="1">
    <source>
        <dbReference type="ARBA" id="ARBA00022723"/>
    </source>
</evidence>
<comment type="caution">
    <text evidence="5">The sequence shown here is derived from an EMBL/GenBank/DDBJ whole genome shotgun (WGS) entry which is preliminary data.</text>
</comment>
<accession>A0ABW8JWU1</accession>
<evidence type="ECO:0000259" key="4">
    <source>
        <dbReference type="Pfam" id="PF05567"/>
    </source>
</evidence>
<dbReference type="RefSeq" id="WP_404635209.1">
    <property type="nucleotide sequence ID" value="NZ_JADIKM010000005.1"/>
</dbReference>
<feature type="signal peptide" evidence="3">
    <location>
        <begin position="1"/>
        <end position="37"/>
    </location>
</feature>
<name>A0ABW8JWU1_9GAMM</name>
<keyword evidence="6" id="KW-1185">Reference proteome</keyword>
<proteinExistence type="predicted"/>
<feature type="domain" description="PilY1 beta-propeller" evidence="4">
    <location>
        <begin position="721"/>
        <end position="1083"/>
    </location>
</feature>
<evidence type="ECO:0000313" key="6">
    <source>
        <dbReference type="Proteomes" id="UP001620460"/>
    </source>
</evidence>
<reference evidence="5 6" key="1">
    <citation type="submission" date="2020-10" db="EMBL/GenBank/DDBJ databases">
        <title>Phylogeny of dyella-like bacteria.</title>
        <authorList>
            <person name="Fu J."/>
        </authorList>
    </citation>
    <scope>NUCLEOTIDE SEQUENCE [LARGE SCALE GENOMIC DNA]</scope>
    <source>
        <strain evidence="5 6">Gsoil3046</strain>
    </source>
</reference>
<protein>
    <submittedName>
        <fullName evidence="5">Pilus assembly protein PilY</fullName>
    </submittedName>
</protein>
<feature type="chain" id="PRO_5045852870" evidence="3">
    <location>
        <begin position="38"/>
        <end position="1279"/>
    </location>
</feature>
<keyword evidence="3" id="KW-0732">Signal</keyword>
<evidence type="ECO:0000256" key="3">
    <source>
        <dbReference type="SAM" id="SignalP"/>
    </source>
</evidence>
<keyword evidence="2" id="KW-0106">Calcium</keyword>